<dbReference type="InterPro" id="IPR027443">
    <property type="entry name" value="IPNS-like_sf"/>
</dbReference>
<dbReference type="GO" id="GO:0032259">
    <property type="term" value="P:methylation"/>
    <property type="evidence" value="ECO:0007669"/>
    <property type="project" value="UniProtKB-KW"/>
</dbReference>
<dbReference type="SUPFAM" id="SSF51197">
    <property type="entry name" value="Clavaminate synthase-like"/>
    <property type="match status" value="1"/>
</dbReference>
<proteinExistence type="inferred from homology"/>
<keyword evidence="4 5" id="KW-0408">Iron</keyword>
<comment type="similarity">
    <text evidence="1 5">Belongs to the iron/ascorbate-dependent oxidoreductase family.</text>
</comment>
<evidence type="ECO:0000313" key="7">
    <source>
        <dbReference type="EMBL" id="PWA68517.1"/>
    </source>
</evidence>
<evidence type="ECO:0000256" key="4">
    <source>
        <dbReference type="ARBA" id="ARBA00023004"/>
    </source>
</evidence>
<dbReference type="STRING" id="35608.A0A2U1N4V8"/>
<dbReference type="Gene3D" id="2.60.120.330">
    <property type="entry name" value="B-lactam Antibiotic, Isopenicillin N Synthase, Chain"/>
    <property type="match status" value="1"/>
</dbReference>
<keyword evidence="3 5" id="KW-0560">Oxidoreductase</keyword>
<evidence type="ECO:0000256" key="3">
    <source>
        <dbReference type="ARBA" id="ARBA00023002"/>
    </source>
</evidence>
<accession>A0A2U1N4V8</accession>
<evidence type="ECO:0000259" key="6">
    <source>
        <dbReference type="PROSITE" id="PS51471"/>
    </source>
</evidence>
<dbReference type="AlphaFoldDB" id="A0A2U1N4V8"/>
<keyword evidence="7" id="KW-0489">Methyltransferase</keyword>
<keyword evidence="7" id="KW-0808">Transferase</keyword>
<dbReference type="GO" id="GO:0008168">
    <property type="term" value="F:methyltransferase activity"/>
    <property type="evidence" value="ECO:0007669"/>
    <property type="project" value="UniProtKB-KW"/>
</dbReference>
<dbReference type="InterPro" id="IPR050295">
    <property type="entry name" value="Plant_2OG-oxidoreductases"/>
</dbReference>
<comment type="caution">
    <text evidence="7">The sequence shown here is derived from an EMBL/GenBank/DDBJ whole genome shotgun (WGS) entry which is preliminary data.</text>
</comment>
<evidence type="ECO:0000256" key="1">
    <source>
        <dbReference type="ARBA" id="ARBA00008056"/>
    </source>
</evidence>
<evidence type="ECO:0000256" key="2">
    <source>
        <dbReference type="ARBA" id="ARBA00022723"/>
    </source>
</evidence>
<protein>
    <submittedName>
        <fullName evidence="7">Thebaine 6-O-demethylase</fullName>
    </submittedName>
</protein>
<evidence type="ECO:0000256" key="5">
    <source>
        <dbReference type="RuleBase" id="RU003682"/>
    </source>
</evidence>
<dbReference type="Pfam" id="PF03171">
    <property type="entry name" value="2OG-FeII_Oxy"/>
    <property type="match status" value="1"/>
</dbReference>
<dbReference type="InterPro" id="IPR026992">
    <property type="entry name" value="DIOX_N"/>
</dbReference>
<dbReference type="GO" id="GO:0046872">
    <property type="term" value="F:metal ion binding"/>
    <property type="evidence" value="ECO:0007669"/>
    <property type="project" value="UniProtKB-KW"/>
</dbReference>
<dbReference type="InterPro" id="IPR005123">
    <property type="entry name" value="Oxoglu/Fe-dep_dioxygenase_dom"/>
</dbReference>
<dbReference type="OrthoDB" id="288590at2759"/>
<dbReference type="EMBL" id="PKPP01003615">
    <property type="protein sequence ID" value="PWA68517.1"/>
    <property type="molecule type" value="Genomic_DNA"/>
</dbReference>
<dbReference type="FunFam" id="2.60.120.330:FF:000001">
    <property type="entry name" value="Protein SRG1"/>
    <property type="match status" value="1"/>
</dbReference>
<dbReference type="GO" id="GO:0016705">
    <property type="term" value="F:oxidoreductase activity, acting on paired donors, with incorporation or reduction of molecular oxygen"/>
    <property type="evidence" value="ECO:0007669"/>
    <property type="project" value="UniProtKB-ARBA"/>
</dbReference>
<organism evidence="7 8">
    <name type="scientific">Artemisia annua</name>
    <name type="common">Sweet wormwood</name>
    <dbReference type="NCBI Taxonomy" id="35608"/>
    <lineage>
        <taxon>Eukaryota</taxon>
        <taxon>Viridiplantae</taxon>
        <taxon>Streptophyta</taxon>
        <taxon>Embryophyta</taxon>
        <taxon>Tracheophyta</taxon>
        <taxon>Spermatophyta</taxon>
        <taxon>Magnoliopsida</taxon>
        <taxon>eudicotyledons</taxon>
        <taxon>Gunneridae</taxon>
        <taxon>Pentapetalae</taxon>
        <taxon>asterids</taxon>
        <taxon>campanulids</taxon>
        <taxon>Asterales</taxon>
        <taxon>Asteraceae</taxon>
        <taxon>Asteroideae</taxon>
        <taxon>Anthemideae</taxon>
        <taxon>Artemisiinae</taxon>
        <taxon>Artemisia</taxon>
    </lineage>
</organism>
<feature type="domain" description="Fe2OG dioxygenase" evidence="6">
    <location>
        <begin position="205"/>
        <end position="306"/>
    </location>
</feature>
<dbReference type="Pfam" id="PF14226">
    <property type="entry name" value="DIOX_N"/>
    <property type="match status" value="1"/>
</dbReference>
<evidence type="ECO:0000313" key="8">
    <source>
        <dbReference type="Proteomes" id="UP000245207"/>
    </source>
</evidence>
<keyword evidence="2 5" id="KW-0479">Metal-binding</keyword>
<dbReference type="PANTHER" id="PTHR47991">
    <property type="entry name" value="OXOGLUTARATE/IRON-DEPENDENT DIOXYGENASE"/>
    <property type="match status" value="1"/>
</dbReference>
<reference evidence="7 8" key="1">
    <citation type="journal article" date="2018" name="Mol. Plant">
        <title>The genome of Artemisia annua provides insight into the evolution of Asteraceae family and artemisinin biosynthesis.</title>
        <authorList>
            <person name="Shen Q."/>
            <person name="Zhang L."/>
            <person name="Liao Z."/>
            <person name="Wang S."/>
            <person name="Yan T."/>
            <person name="Shi P."/>
            <person name="Liu M."/>
            <person name="Fu X."/>
            <person name="Pan Q."/>
            <person name="Wang Y."/>
            <person name="Lv Z."/>
            <person name="Lu X."/>
            <person name="Zhang F."/>
            <person name="Jiang W."/>
            <person name="Ma Y."/>
            <person name="Chen M."/>
            <person name="Hao X."/>
            <person name="Li L."/>
            <person name="Tang Y."/>
            <person name="Lv G."/>
            <person name="Zhou Y."/>
            <person name="Sun X."/>
            <person name="Brodelius P.E."/>
            <person name="Rose J.K.C."/>
            <person name="Tang K."/>
        </authorList>
    </citation>
    <scope>NUCLEOTIDE SEQUENCE [LARGE SCALE GENOMIC DNA]</scope>
    <source>
        <strain evidence="8">cv. Huhao1</strain>
        <tissue evidence="7">Leaf</tissue>
    </source>
</reference>
<sequence length="355" mass="40377">MEPKDISSAVSLVVPSVQELVKEPLTRIPPRYIRLDQDPPVISSSLSSNPELPIIDMKRLLSLDSVDSELEKLHLACRDWGFFQLINHEVSSSLIEKVKEETQEFFKLPLDEKKKYAQKPGDFQGFGQLFVVSEEQKLDWADVFSMITLPSHLRKPHLLPKLPQPFRDTIDEYSKEIEKVALRTLMFISKALKMEVEEIKSLFDDGLQIIRINYYPPCPQPEQVIGLTPHSDGPGITLLLQVNQVDGLEIKKDGNWIPVMPHPNAFIVNIGDIMEMVTNGEYRSIQHRAVVNANKERLSIATFVSPKVDANIGPATSLITPEKPPRFRSVPLSDYLKNRLSKKLDVKGNIEQYYI</sequence>
<dbReference type="InterPro" id="IPR044861">
    <property type="entry name" value="IPNS-like_FE2OG_OXY"/>
</dbReference>
<gene>
    <name evidence="7" type="ORF">CTI12_AA308730</name>
</gene>
<dbReference type="PROSITE" id="PS51471">
    <property type="entry name" value="FE2OG_OXY"/>
    <property type="match status" value="1"/>
</dbReference>
<name>A0A2U1N4V8_ARTAN</name>
<dbReference type="Proteomes" id="UP000245207">
    <property type="component" value="Unassembled WGS sequence"/>
</dbReference>
<keyword evidence="8" id="KW-1185">Reference proteome</keyword>